<evidence type="ECO:0000256" key="9">
    <source>
        <dbReference type="ARBA" id="ARBA00073362"/>
    </source>
</evidence>
<dbReference type="PROSITE" id="PS00671">
    <property type="entry name" value="D_2_HYDROXYACID_DH_3"/>
    <property type="match status" value="1"/>
</dbReference>
<dbReference type="KEGG" id="pcx:LPB68_13020"/>
<evidence type="ECO:0000256" key="8">
    <source>
        <dbReference type="ARBA" id="ARBA00066674"/>
    </source>
</evidence>
<dbReference type="SUPFAM" id="SSF52283">
    <property type="entry name" value="Formate/glycerate dehydrogenase catalytic domain-like"/>
    <property type="match status" value="1"/>
</dbReference>
<dbReference type="InterPro" id="IPR029753">
    <property type="entry name" value="D-isomer_DH_CS"/>
</dbReference>
<comment type="similarity">
    <text evidence="6">Belongs to the D-isomer specific 2-hydroxyacid dehydrogenase family. GhrB subfamily.</text>
</comment>
<dbReference type="STRING" id="1763538.LPB68_13020"/>
<evidence type="ECO:0000256" key="6">
    <source>
        <dbReference type="ARBA" id="ARBA00061278"/>
    </source>
</evidence>
<dbReference type="PANTHER" id="PTHR10996:SF178">
    <property type="entry name" value="2-HYDROXYACID DEHYDROGENASE YGL185C-RELATED"/>
    <property type="match status" value="1"/>
</dbReference>
<evidence type="ECO:0000256" key="1">
    <source>
        <dbReference type="ARBA" id="ARBA00023002"/>
    </source>
</evidence>
<dbReference type="GO" id="GO:0051287">
    <property type="term" value="F:NAD binding"/>
    <property type="evidence" value="ECO:0007669"/>
    <property type="project" value="InterPro"/>
</dbReference>
<dbReference type="Pfam" id="PF02826">
    <property type="entry name" value="2-Hacid_dh_C"/>
    <property type="match status" value="1"/>
</dbReference>
<comment type="catalytic activity">
    <reaction evidence="4">
        <text>(R)-glycerate + NADP(+) = 3-hydroxypyruvate + NADPH + H(+)</text>
        <dbReference type="Rhea" id="RHEA:18657"/>
        <dbReference type="ChEBI" id="CHEBI:15378"/>
        <dbReference type="ChEBI" id="CHEBI:16659"/>
        <dbReference type="ChEBI" id="CHEBI:17180"/>
        <dbReference type="ChEBI" id="CHEBI:57783"/>
        <dbReference type="ChEBI" id="CHEBI:58349"/>
        <dbReference type="EC" id="1.1.1.81"/>
    </reaction>
</comment>
<dbReference type="GO" id="GO:0005829">
    <property type="term" value="C:cytosol"/>
    <property type="evidence" value="ECO:0007669"/>
    <property type="project" value="TreeGrafter"/>
</dbReference>
<protein>
    <recommendedName>
        <fullName evidence="9">Glyoxylate/hydroxypyruvate reductase B</fullName>
        <ecNumber evidence="7">1.1.1.79</ecNumber>
        <ecNumber evidence="8">1.1.1.81</ecNumber>
    </recommendedName>
</protein>
<comment type="catalytic activity">
    <reaction evidence="5">
        <text>glycolate + NADP(+) = glyoxylate + NADPH + H(+)</text>
        <dbReference type="Rhea" id="RHEA:10992"/>
        <dbReference type="ChEBI" id="CHEBI:15378"/>
        <dbReference type="ChEBI" id="CHEBI:29805"/>
        <dbReference type="ChEBI" id="CHEBI:36655"/>
        <dbReference type="ChEBI" id="CHEBI:57783"/>
        <dbReference type="ChEBI" id="CHEBI:58349"/>
        <dbReference type="EC" id="1.1.1.79"/>
    </reaction>
</comment>
<evidence type="ECO:0000256" key="7">
    <source>
        <dbReference type="ARBA" id="ARBA00066661"/>
    </source>
</evidence>
<dbReference type="InterPro" id="IPR006139">
    <property type="entry name" value="D-isomer_2_OHA_DH_cat_dom"/>
</dbReference>
<name>A0A167B9R9_9BACL</name>
<dbReference type="OrthoDB" id="9805416at2"/>
<evidence type="ECO:0000256" key="10">
    <source>
        <dbReference type="RuleBase" id="RU003719"/>
    </source>
</evidence>
<evidence type="ECO:0000256" key="5">
    <source>
        <dbReference type="ARBA" id="ARBA00052769"/>
    </source>
</evidence>
<dbReference type="FunFam" id="3.40.50.720:FF:000026">
    <property type="entry name" value="Glyoxylate/hydroxypyruvate reductase B"/>
    <property type="match status" value="1"/>
</dbReference>
<keyword evidence="14" id="KW-1185">Reference proteome</keyword>
<keyword evidence="1 10" id="KW-0560">Oxidoreductase</keyword>
<comment type="catalytic activity">
    <reaction evidence="3">
        <text>(R)-glycerate + NAD(+) = 3-hydroxypyruvate + NADH + H(+)</text>
        <dbReference type="Rhea" id="RHEA:17905"/>
        <dbReference type="ChEBI" id="CHEBI:15378"/>
        <dbReference type="ChEBI" id="CHEBI:16659"/>
        <dbReference type="ChEBI" id="CHEBI:17180"/>
        <dbReference type="ChEBI" id="CHEBI:57540"/>
        <dbReference type="ChEBI" id="CHEBI:57945"/>
        <dbReference type="EC" id="1.1.1.81"/>
    </reaction>
</comment>
<dbReference type="InterPro" id="IPR006140">
    <property type="entry name" value="D-isomer_DH_NAD-bd"/>
</dbReference>
<reference evidence="13 14" key="1">
    <citation type="submission" date="2016-02" db="EMBL/GenBank/DDBJ databases">
        <title>Paenibacillus sp. LPB0068, isolated from Crassostrea gigas.</title>
        <authorList>
            <person name="Shin S.-K."/>
            <person name="Yi H."/>
        </authorList>
    </citation>
    <scope>NUCLEOTIDE SEQUENCE [LARGE SCALE GENOMIC DNA]</scope>
    <source>
        <strain evidence="13 14">LPB0068</strain>
    </source>
</reference>
<dbReference type="GO" id="GO:0030267">
    <property type="term" value="F:glyoxylate reductase (NADPH) activity"/>
    <property type="evidence" value="ECO:0007669"/>
    <property type="project" value="UniProtKB-EC"/>
</dbReference>
<feature type="domain" description="D-isomer specific 2-hydroxyacid dehydrogenase NAD-binding" evidence="12">
    <location>
        <begin position="110"/>
        <end position="285"/>
    </location>
</feature>
<organism evidence="13 14">
    <name type="scientific">Paenibacillus crassostreae</name>
    <dbReference type="NCBI Taxonomy" id="1763538"/>
    <lineage>
        <taxon>Bacteria</taxon>
        <taxon>Bacillati</taxon>
        <taxon>Bacillota</taxon>
        <taxon>Bacilli</taxon>
        <taxon>Bacillales</taxon>
        <taxon>Paenibacillaceae</taxon>
        <taxon>Paenibacillus</taxon>
    </lineage>
</organism>
<evidence type="ECO:0000313" key="13">
    <source>
        <dbReference type="EMBL" id="OAB71868.1"/>
    </source>
</evidence>
<dbReference type="GO" id="GO:0016618">
    <property type="term" value="F:hydroxypyruvate reductase [NAD(P)H] activity"/>
    <property type="evidence" value="ECO:0007669"/>
    <property type="project" value="UniProtKB-EC"/>
</dbReference>
<dbReference type="Proteomes" id="UP000077134">
    <property type="component" value="Unassembled WGS sequence"/>
</dbReference>
<comment type="caution">
    <text evidence="13">The sequence shown here is derived from an EMBL/GenBank/DDBJ whole genome shotgun (WGS) entry which is preliminary data.</text>
</comment>
<dbReference type="EMBL" id="LSFN01000036">
    <property type="protein sequence ID" value="OAB71868.1"/>
    <property type="molecule type" value="Genomic_DNA"/>
</dbReference>
<dbReference type="InterPro" id="IPR036291">
    <property type="entry name" value="NAD(P)-bd_dom_sf"/>
</dbReference>
<dbReference type="Pfam" id="PF00389">
    <property type="entry name" value="2-Hacid_dh"/>
    <property type="match status" value="1"/>
</dbReference>
<evidence type="ECO:0000259" key="11">
    <source>
        <dbReference type="Pfam" id="PF00389"/>
    </source>
</evidence>
<evidence type="ECO:0000313" key="14">
    <source>
        <dbReference type="Proteomes" id="UP000077134"/>
    </source>
</evidence>
<dbReference type="SUPFAM" id="SSF51735">
    <property type="entry name" value="NAD(P)-binding Rossmann-fold domains"/>
    <property type="match status" value="1"/>
</dbReference>
<keyword evidence="2" id="KW-0520">NAD</keyword>
<dbReference type="EC" id="1.1.1.79" evidence="7"/>
<evidence type="ECO:0000256" key="3">
    <source>
        <dbReference type="ARBA" id="ARBA00051801"/>
    </source>
</evidence>
<feature type="domain" description="D-isomer specific 2-hydroxyacid dehydrogenase catalytic" evidence="11">
    <location>
        <begin position="6"/>
        <end position="317"/>
    </location>
</feature>
<dbReference type="CDD" id="cd05301">
    <property type="entry name" value="GDH"/>
    <property type="match status" value="1"/>
</dbReference>
<accession>A0A167B9R9</accession>
<dbReference type="EC" id="1.1.1.81" evidence="8"/>
<dbReference type="PROSITE" id="PS00065">
    <property type="entry name" value="D_2_HYDROXYACID_DH_1"/>
    <property type="match status" value="1"/>
</dbReference>
<evidence type="ECO:0000256" key="4">
    <source>
        <dbReference type="ARBA" id="ARBA00052239"/>
    </source>
</evidence>
<evidence type="ECO:0000256" key="2">
    <source>
        <dbReference type="ARBA" id="ARBA00023027"/>
    </source>
</evidence>
<evidence type="ECO:0000259" key="12">
    <source>
        <dbReference type="Pfam" id="PF02826"/>
    </source>
</evidence>
<dbReference type="AlphaFoldDB" id="A0A167B9R9"/>
<dbReference type="RefSeq" id="WP_068660517.1">
    <property type="nucleotide sequence ID" value="NZ_CP017770.1"/>
</dbReference>
<dbReference type="PANTHER" id="PTHR10996">
    <property type="entry name" value="2-HYDROXYACID DEHYDROGENASE-RELATED"/>
    <property type="match status" value="1"/>
</dbReference>
<gene>
    <name evidence="13" type="ORF">PNBC_17870</name>
</gene>
<dbReference type="InterPro" id="IPR050223">
    <property type="entry name" value="D-isomer_2-hydroxyacid_DH"/>
</dbReference>
<sequence length="322" mass="35552">MEKYKVAIMGPLYPDARARLEEVCEIKLWDKSDPIPRDELVEWLADAEGFISRGDIKVDKDLLSQAPQLRVIAQSSVGYDNIDISACTEQAIPVGNTPVVLVEATADLTFGLVLSSARRIHEGWNYVQEGHWTSRRNIPLGVDLFGKTLGIVGMGNIGVAVARRAQASGMQVIYHNRSIRTDQEQLAATFVNFDQLLEESDFIVVLVPLSAESRHLFGKDQFKHMKSSAYFINASRGPVVDTEALYEALVNQDIAYAALDVVNPEPFSDHPLIHLPNVLITPHIGSATLETRTQMGELTADNLLAGLAKQTLPKCVNDEVNY</sequence>
<dbReference type="InterPro" id="IPR029752">
    <property type="entry name" value="D-isomer_DH_CS1"/>
</dbReference>
<dbReference type="Gene3D" id="3.40.50.720">
    <property type="entry name" value="NAD(P)-binding Rossmann-like Domain"/>
    <property type="match status" value="2"/>
</dbReference>
<proteinExistence type="inferred from homology"/>